<dbReference type="RefSeq" id="WP_107299808.1">
    <property type="nucleotide sequence ID" value="NZ_PYMB01000012.1"/>
</dbReference>
<dbReference type="Gene3D" id="1.10.10.10">
    <property type="entry name" value="Winged helix-like DNA-binding domain superfamily/Winged helix DNA-binding domain"/>
    <property type="match status" value="1"/>
</dbReference>
<dbReference type="EMBL" id="PYMB01000012">
    <property type="protein sequence ID" value="PSW10041.1"/>
    <property type="molecule type" value="Genomic_DNA"/>
</dbReference>
<comment type="caution">
    <text evidence="1">The sequence shown here is derived from an EMBL/GenBank/DDBJ whole genome shotgun (WGS) entry which is preliminary data.</text>
</comment>
<dbReference type="OrthoDB" id="7064118at2"/>
<dbReference type="AlphaFoldDB" id="A0A2T3N9F2"/>
<evidence type="ECO:0000313" key="2">
    <source>
        <dbReference type="Proteomes" id="UP000241346"/>
    </source>
</evidence>
<evidence type="ECO:0000313" key="1">
    <source>
        <dbReference type="EMBL" id="PSW10041.1"/>
    </source>
</evidence>
<protein>
    <submittedName>
        <fullName evidence="1">Uncharacterized protein</fullName>
    </submittedName>
</protein>
<reference evidence="1 2" key="1">
    <citation type="submission" date="2018-03" db="EMBL/GenBank/DDBJ databases">
        <title>Whole genome sequencing of Histamine producing bacteria.</title>
        <authorList>
            <person name="Butler K."/>
        </authorList>
    </citation>
    <scope>NUCLEOTIDE SEQUENCE [LARGE SCALE GENOMIC DNA]</scope>
    <source>
        <strain evidence="1 2">DSM 19138</strain>
    </source>
</reference>
<dbReference type="InterPro" id="IPR036388">
    <property type="entry name" value="WH-like_DNA-bd_sf"/>
</dbReference>
<sequence>MAQQYNNPLGVIVGDIVNSTQLEPKDFEQVMETISSIQKFINAEFSDNSHALHRGDEFQSVIFNYEQTLLYVIMYRLAIKALGKQFDCRVSFAVARGAELRESVGQSMGEAFTISGRALGGMRGERLVYRSDSAYHEERMLLLIRYLDSQIVGLTPRQCEIILPLIKRFGRLSYSQLAEDLHISNATVSKALKAAGWSLMKGVIVEFKKTITEIYKV</sequence>
<accession>A0A2T3N9F2</accession>
<dbReference type="Proteomes" id="UP000241346">
    <property type="component" value="Unassembled WGS sequence"/>
</dbReference>
<organism evidence="1 2">
    <name type="scientific">Photobacterium rosenbergii</name>
    <dbReference type="NCBI Taxonomy" id="294936"/>
    <lineage>
        <taxon>Bacteria</taxon>
        <taxon>Pseudomonadati</taxon>
        <taxon>Pseudomonadota</taxon>
        <taxon>Gammaproteobacteria</taxon>
        <taxon>Vibrionales</taxon>
        <taxon>Vibrionaceae</taxon>
        <taxon>Photobacterium</taxon>
    </lineage>
</organism>
<proteinExistence type="predicted"/>
<gene>
    <name evidence="1" type="ORF">C9J01_19480</name>
</gene>
<name>A0A2T3N9F2_9GAMM</name>